<proteinExistence type="predicted"/>
<accession>A0A834GMT4</accession>
<sequence length="93" mass="10022">MEMRIEGESIVSLLLSENWNSRPFGSGREVEARYEGMSGADKKSMNKLEERALEEAEAQMKGSGSTSGVTAAAGGSEAESDQGSFRFCYCSII</sequence>
<evidence type="ECO:0000313" key="3">
    <source>
        <dbReference type="Proteomes" id="UP000626092"/>
    </source>
</evidence>
<protein>
    <submittedName>
        <fullName evidence="2">Uncharacterized protein</fullName>
    </submittedName>
</protein>
<evidence type="ECO:0000256" key="1">
    <source>
        <dbReference type="SAM" id="MobiDB-lite"/>
    </source>
</evidence>
<organism evidence="2 3">
    <name type="scientific">Rhododendron simsii</name>
    <name type="common">Sims's rhododendron</name>
    <dbReference type="NCBI Taxonomy" id="118357"/>
    <lineage>
        <taxon>Eukaryota</taxon>
        <taxon>Viridiplantae</taxon>
        <taxon>Streptophyta</taxon>
        <taxon>Embryophyta</taxon>
        <taxon>Tracheophyta</taxon>
        <taxon>Spermatophyta</taxon>
        <taxon>Magnoliopsida</taxon>
        <taxon>eudicotyledons</taxon>
        <taxon>Gunneridae</taxon>
        <taxon>Pentapetalae</taxon>
        <taxon>asterids</taxon>
        <taxon>Ericales</taxon>
        <taxon>Ericaceae</taxon>
        <taxon>Ericoideae</taxon>
        <taxon>Rhodoreae</taxon>
        <taxon>Rhododendron</taxon>
    </lineage>
</organism>
<dbReference type="AlphaFoldDB" id="A0A834GMT4"/>
<gene>
    <name evidence="2" type="ORF">RHSIM_Rhsim08G0170100</name>
</gene>
<dbReference type="Proteomes" id="UP000626092">
    <property type="component" value="Unassembled WGS sequence"/>
</dbReference>
<evidence type="ECO:0000313" key="2">
    <source>
        <dbReference type="EMBL" id="KAF7134512.1"/>
    </source>
</evidence>
<reference evidence="2" key="1">
    <citation type="submission" date="2019-11" db="EMBL/GenBank/DDBJ databases">
        <authorList>
            <person name="Liu Y."/>
            <person name="Hou J."/>
            <person name="Li T.-Q."/>
            <person name="Guan C.-H."/>
            <person name="Wu X."/>
            <person name="Wu H.-Z."/>
            <person name="Ling F."/>
            <person name="Zhang R."/>
            <person name="Shi X.-G."/>
            <person name="Ren J.-P."/>
            <person name="Chen E.-F."/>
            <person name="Sun J.-M."/>
        </authorList>
    </citation>
    <scope>NUCLEOTIDE SEQUENCE</scope>
    <source>
        <strain evidence="2">Adult_tree_wgs_1</strain>
        <tissue evidence="2">Leaves</tissue>
    </source>
</reference>
<comment type="caution">
    <text evidence="2">The sequence shown here is derived from an EMBL/GenBank/DDBJ whole genome shotgun (WGS) entry which is preliminary data.</text>
</comment>
<name>A0A834GMT4_RHOSS</name>
<feature type="region of interest" description="Disordered" evidence="1">
    <location>
        <begin position="54"/>
        <end position="82"/>
    </location>
</feature>
<keyword evidence="3" id="KW-1185">Reference proteome</keyword>
<feature type="compositionally biased region" description="Low complexity" evidence="1">
    <location>
        <begin position="62"/>
        <end position="77"/>
    </location>
</feature>
<dbReference type="EMBL" id="WJXA01000008">
    <property type="protein sequence ID" value="KAF7134512.1"/>
    <property type="molecule type" value="Genomic_DNA"/>
</dbReference>